<dbReference type="RefSeq" id="WP_270056129.1">
    <property type="nucleotide sequence ID" value="NZ_CP115149.1"/>
</dbReference>
<name>A0ABY7M531_9CHLR</name>
<evidence type="ECO:0008006" key="3">
    <source>
        <dbReference type="Google" id="ProtNLM"/>
    </source>
</evidence>
<organism evidence="1 2">
    <name type="scientific">Tepidiforma flava</name>
    <dbReference type="NCBI Taxonomy" id="3004094"/>
    <lineage>
        <taxon>Bacteria</taxon>
        <taxon>Bacillati</taxon>
        <taxon>Chloroflexota</taxon>
        <taxon>Tepidiformia</taxon>
        <taxon>Tepidiformales</taxon>
        <taxon>Tepidiformaceae</taxon>
        <taxon>Tepidiforma</taxon>
    </lineage>
</organism>
<reference evidence="1 2" key="1">
    <citation type="journal article" date="2023" name="ISME J.">
        <title>Thermophilic Dehalococcoidia with unusual traits shed light on an unexpected past.</title>
        <authorList>
            <person name="Palmer M."/>
            <person name="Covington J.K."/>
            <person name="Zhou E.M."/>
            <person name="Thomas S.C."/>
            <person name="Habib N."/>
            <person name="Seymour C.O."/>
            <person name="Lai D."/>
            <person name="Johnston J."/>
            <person name="Hashimi A."/>
            <person name="Jiao J.Y."/>
            <person name="Muok A.R."/>
            <person name="Liu L."/>
            <person name="Xian W.D."/>
            <person name="Zhi X.Y."/>
            <person name="Li M.M."/>
            <person name="Silva L.P."/>
            <person name="Bowen B.P."/>
            <person name="Louie K."/>
            <person name="Briegel A."/>
            <person name="Pett-Ridge J."/>
            <person name="Weber P.K."/>
            <person name="Tocheva E.I."/>
            <person name="Woyke T."/>
            <person name="Northen T.R."/>
            <person name="Mayali X."/>
            <person name="Li W.J."/>
            <person name="Hedlund B.P."/>
        </authorList>
    </citation>
    <scope>NUCLEOTIDE SEQUENCE [LARGE SCALE GENOMIC DNA]</scope>
    <source>
        <strain evidence="1 2">YIM 72310</strain>
    </source>
</reference>
<accession>A0ABY7M531</accession>
<dbReference type="Proteomes" id="UP001212803">
    <property type="component" value="Chromosome"/>
</dbReference>
<keyword evidence="2" id="KW-1185">Reference proteome</keyword>
<evidence type="ECO:0000313" key="2">
    <source>
        <dbReference type="Proteomes" id="UP001212803"/>
    </source>
</evidence>
<dbReference type="EMBL" id="CP115149">
    <property type="protein sequence ID" value="WBL35604.1"/>
    <property type="molecule type" value="Genomic_DNA"/>
</dbReference>
<evidence type="ECO:0000313" key="1">
    <source>
        <dbReference type="EMBL" id="WBL35604.1"/>
    </source>
</evidence>
<proteinExistence type="predicted"/>
<gene>
    <name evidence="1" type="ORF">O0235_12600</name>
</gene>
<protein>
    <recommendedName>
        <fullName evidence="3">Thioredoxin family protein</fullName>
    </recommendedName>
</protein>
<sequence length="113" mass="12715">MAVTIEFLYSKATGRSPEAEEALRLALEATDPAIPVVYIEIDGMEEAREKRFLGSPSIRVNGVDVEYGEREPDEYQSGTRYYNTPQGWKPYPHARLIANAILEQQAREAARQG</sequence>